<proteinExistence type="inferred from homology"/>
<dbReference type="InterPro" id="IPR007874">
    <property type="entry name" value="MinC_N"/>
</dbReference>
<dbReference type="InterPro" id="IPR016098">
    <property type="entry name" value="CAP/MinC_C"/>
</dbReference>
<dbReference type="GO" id="GO:1901891">
    <property type="term" value="P:regulation of cell septum assembly"/>
    <property type="evidence" value="ECO:0007669"/>
    <property type="project" value="InterPro"/>
</dbReference>
<feature type="domain" description="Septum formation inhibitor MinC C-terminal" evidence="7">
    <location>
        <begin position="150"/>
        <end position="249"/>
    </location>
</feature>
<keyword evidence="3 6" id="KW-0717">Septation</keyword>
<evidence type="ECO:0000259" key="8">
    <source>
        <dbReference type="Pfam" id="PF05209"/>
    </source>
</evidence>
<evidence type="ECO:0000256" key="5">
    <source>
        <dbReference type="ARBA" id="ARBA00025606"/>
    </source>
</evidence>
<dbReference type="Gene3D" id="3.30.70.260">
    <property type="match status" value="1"/>
</dbReference>
<comment type="similarity">
    <text evidence="1 6">Belongs to the MinC family.</text>
</comment>
<dbReference type="Proteomes" id="UP000244441">
    <property type="component" value="Chromosome"/>
</dbReference>
<evidence type="ECO:0000313" key="10">
    <source>
        <dbReference type="Proteomes" id="UP000244441"/>
    </source>
</evidence>
<evidence type="ECO:0000256" key="6">
    <source>
        <dbReference type="HAMAP-Rule" id="MF_00267"/>
    </source>
</evidence>
<dbReference type="GO" id="GO:0051302">
    <property type="term" value="P:regulation of cell division"/>
    <property type="evidence" value="ECO:0007669"/>
    <property type="project" value="InterPro"/>
</dbReference>
<keyword evidence="10" id="KW-1185">Reference proteome</keyword>
<dbReference type="PANTHER" id="PTHR34108:SF1">
    <property type="entry name" value="SEPTUM SITE-DETERMINING PROTEIN MINC"/>
    <property type="match status" value="1"/>
</dbReference>
<evidence type="ECO:0000256" key="1">
    <source>
        <dbReference type="ARBA" id="ARBA00006291"/>
    </source>
</evidence>
<feature type="domain" description="Septum formation inhibitor MinC N-terminal" evidence="8">
    <location>
        <begin position="6"/>
        <end position="77"/>
    </location>
</feature>
<protein>
    <recommendedName>
        <fullName evidence="6">Probable septum site-determining protein MinC</fullName>
    </recommendedName>
</protein>
<dbReference type="Gene3D" id="2.160.20.70">
    <property type="match status" value="1"/>
</dbReference>
<comment type="function">
    <text evidence="5 6">Cell division inhibitor that blocks the formation of polar Z ring septums. Rapidly oscillates between the poles of the cell to destabilize FtsZ filaments that have formed before they mature into polar Z rings. Prevents FtsZ polymerization.</text>
</comment>
<dbReference type="InterPro" id="IPR013033">
    <property type="entry name" value="MinC"/>
</dbReference>
<dbReference type="PANTHER" id="PTHR34108">
    <property type="entry name" value="SEPTUM SITE-DETERMINING PROTEIN MINC"/>
    <property type="match status" value="1"/>
</dbReference>
<sequence length="254" mass="27204">MSQAGIELKGSSFTLSVLHISTTDFSELRQALAAKIDQAPKFFEMAPIVANIEPIAEQDSIDFVALKNALESLKLVPVGITGATDQHKAAAKEAGLAIMIAAKANAAENQANAQPVQKVVERVEVPVIEKVKVEVPVEVKVPEYIPAMQITQNVRSGQQVYAKDTDLIIIGSVGNGGEVIADGNIHIYGSLRGKAMAGAKGDSNAKIYCHNIQAELISINGTYWTSEQLQQHCWQKAGCIELDGEQLSVKALTE</sequence>
<dbReference type="SUPFAM" id="SSF63848">
    <property type="entry name" value="Cell-division inhibitor MinC, C-terminal domain"/>
    <property type="match status" value="1"/>
</dbReference>
<reference evidence="9 10" key="1">
    <citation type="submission" date="2018-01" db="EMBL/GenBank/DDBJ databases">
        <title>Genome sequence of a Cantenovulum-like bacteria.</title>
        <authorList>
            <person name="Tan W.R."/>
            <person name="Lau N.-S."/>
            <person name="Go F."/>
            <person name="Amirul A.-A.A."/>
        </authorList>
    </citation>
    <scope>NUCLEOTIDE SEQUENCE [LARGE SCALE GENOMIC DNA]</scope>
    <source>
        <strain evidence="9 10">CCB-QB4</strain>
    </source>
</reference>
<dbReference type="GO" id="GO:0000917">
    <property type="term" value="P:division septum assembly"/>
    <property type="evidence" value="ECO:0007669"/>
    <property type="project" value="UniProtKB-KW"/>
</dbReference>
<dbReference type="KEGG" id="cate:C2869_16535"/>
<evidence type="ECO:0000256" key="3">
    <source>
        <dbReference type="ARBA" id="ARBA00023210"/>
    </source>
</evidence>
<dbReference type="GO" id="GO:0000902">
    <property type="term" value="P:cell morphogenesis"/>
    <property type="evidence" value="ECO:0007669"/>
    <property type="project" value="InterPro"/>
</dbReference>
<dbReference type="HAMAP" id="MF_00267">
    <property type="entry name" value="MinC"/>
    <property type="match status" value="1"/>
</dbReference>
<name>A0A2S0VUN5_9ALTE</name>
<evidence type="ECO:0000256" key="4">
    <source>
        <dbReference type="ARBA" id="ARBA00023306"/>
    </source>
</evidence>
<dbReference type="NCBIfam" id="TIGR01222">
    <property type="entry name" value="minC"/>
    <property type="match status" value="1"/>
</dbReference>
<keyword evidence="4 6" id="KW-0131">Cell cycle</keyword>
<gene>
    <name evidence="6" type="primary">minC</name>
    <name evidence="9" type="ORF">C2869_16535</name>
</gene>
<evidence type="ECO:0000256" key="2">
    <source>
        <dbReference type="ARBA" id="ARBA00022618"/>
    </source>
</evidence>
<evidence type="ECO:0000259" key="7">
    <source>
        <dbReference type="Pfam" id="PF03775"/>
    </source>
</evidence>
<dbReference type="EMBL" id="CP026604">
    <property type="protein sequence ID" value="AWB67931.1"/>
    <property type="molecule type" value="Genomic_DNA"/>
</dbReference>
<comment type="subunit">
    <text evidence="6">Interacts with MinD and FtsZ.</text>
</comment>
<dbReference type="AlphaFoldDB" id="A0A2S0VUN5"/>
<organism evidence="9 10">
    <name type="scientific">Saccharobesus litoralis</name>
    <dbReference type="NCBI Taxonomy" id="2172099"/>
    <lineage>
        <taxon>Bacteria</taxon>
        <taxon>Pseudomonadati</taxon>
        <taxon>Pseudomonadota</taxon>
        <taxon>Gammaproteobacteria</taxon>
        <taxon>Alteromonadales</taxon>
        <taxon>Alteromonadaceae</taxon>
        <taxon>Saccharobesus</taxon>
    </lineage>
</organism>
<accession>A0A2S0VUN5</accession>
<dbReference type="Pfam" id="PF05209">
    <property type="entry name" value="MinC_N"/>
    <property type="match status" value="1"/>
</dbReference>
<dbReference type="Pfam" id="PF03775">
    <property type="entry name" value="MinC_C"/>
    <property type="match status" value="1"/>
</dbReference>
<keyword evidence="2 6" id="KW-0132">Cell division</keyword>
<dbReference type="InterPro" id="IPR005526">
    <property type="entry name" value="Septum_form_inhib_MinC_C"/>
</dbReference>
<dbReference type="OrthoDB" id="9794530at2"/>
<dbReference type="InterPro" id="IPR036145">
    <property type="entry name" value="MinC_C_sf"/>
</dbReference>
<evidence type="ECO:0000313" key="9">
    <source>
        <dbReference type="EMBL" id="AWB67931.1"/>
    </source>
</evidence>
<dbReference type="RefSeq" id="WP_108603997.1">
    <property type="nucleotide sequence ID" value="NZ_CP026604.1"/>
</dbReference>